<keyword evidence="2" id="KW-1003">Cell membrane</keyword>
<dbReference type="RefSeq" id="WP_015709580.1">
    <property type="nucleotide sequence ID" value="NC_015578.1"/>
</dbReference>
<dbReference type="PANTHER" id="PTHR30482:SF10">
    <property type="entry name" value="HIGH-AFFINITY BRANCHED-CHAIN AMINO ACID TRANSPORT PROTEIN BRAE"/>
    <property type="match status" value="1"/>
</dbReference>
<keyword evidence="8" id="KW-1185">Reference proteome</keyword>
<feature type="transmembrane region" description="Helical" evidence="6">
    <location>
        <begin position="40"/>
        <end position="61"/>
    </location>
</feature>
<feature type="transmembrane region" description="Helical" evidence="6">
    <location>
        <begin position="236"/>
        <end position="257"/>
    </location>
</feature>
<evidence type="ECO:0000313" key="8">
    <source>
        <dbReference type="Proteomes" id="UP000009223"/>
    </source>
</evidence>
<feature type="transmembrane region" description="Helical" evidence="6">
    <location>
        <begin position="15"/>
        <end position="34"/>
    </location>
</feature>
<dbReference type="EMBL" id="CP001843">
    <property type="protein sequence ID" value="AEF84530.1"/>
    <property type="molecule type" value="Genomic_DNA"/>
</dbReference>
<dbReference type="STRING" id="545694.TREPR_0434"/>
<dbReference type="PANTHER" id="PTHR30482">
    <property type="entry name" value="HIGH-AFFINITY BRANCHED-CHAIN AMINO ACID TRANSPORT SYSTEM PERMEASE"/>
    <property type="match status" value="1"/>
</dbReference>
<keyword evidence="5 6" id="KW-0472">Membrane</keyword>
<dbReference type="AlphaFoldDB" id="F5YM71"/>
<keyword evidence="4 6" id="KW-1133">Transmembrane helix</keyword>
<evidence type="ECO:0000256" key="1">
    <source>
        <dbReference type="ARBA" id="ARBA00004651"/>
    </source>
</evidence>
<proteinExistence type="predicted"/>
<evidence type="ECO:0000256" key="2">
    <source>
        <dbReference type="ARBA" id="ARBA00022475"/>
    </source>
</evidence>
<evidence type="ECO:0000256" key="5">
    <source>
        <dbReference type="ARBA" id="ARBA00023136"/>
    </source>
</evidence>
<sequence>MALSPDIKTKQKTQLQIILAIVIGMAVVVFLAAIGVLNQYIQTVIMSIGINIIFASSLNIVNGYMGEFSCGHGGFMAVGAYVSSVLSLLLFTENKFIGHPLLPPQTALFLFPVVIIIGGFAAALAGLLVAIPSFKTRDDYLAIITIAANYIIMTAINNIPAVGASRGLMGMKGTVFAMSDLIPLPWMLIWIMVFVVVCVVAIKRLMGSVLGKGISAIRYDEISAEIMSVNTNQMKLLAFMFSSGLAGVAGGLFAHMLGFVNPSSFNIMKSTEGMVMVYLGGMGSLSGSVLSAVLFTFLLELLRPLQILKWVFIPLLLILLMQFRPEGLMGNRELPEVWAKLKLSFRGGKGNGISSGN</sequence>
<name>F5YM71_TREPZ</name>
<dbReference type="InterPro" id="IPR043428">
    <property type="entry name" value="LivM-like"/>
</dbReference>
<dbReference type="InterPro" id="IPR001851">
    <property type="entry name" value="ABC_transp_permease"/>
</dbReference>
<dbReference type="GO" id="GO:0005886">
    <property type="term" value="C:plasma membrane"/>
    <property type="evidence" value="ECO:0007669"/>
    <property type="project" value="UniProtKB-SubCell"/>
</dbReference>
<protein>
    <submittedName>
        <fullName evidence="7">High-affinity branched chain amino acid ABC transporter, permease protein</fullName>
    </submittedName>
</protein>
<keyword evidence="3 6" id="KW-0812">Transmembrane</keyword>
<dbReference type="Pfam" id="PF02653">
    <property type="entry name" value="BPD_transp_2"/>
    <property type="match status" value="1"/>
</dbReference>
<feature type="transmembrane region" description="Helical" evidence="6">
    <location>
        <begin position="140"/>
        <end position="161"/>
    </location>
</feature>
<comment type="subcellular location">
    <subcellularLocation>
        <location evidence="1">Cell membrane</location>
        <topology evidence="1">Multi-pass membrane protein</topology>
    </subcellularLocation>
</comment>
<dbReference type="Proteomes" id="UP000009223">
    <property type="component" value="Chromosome"/>
</dbReference>
<evidence type="ECO:0000313" key="7">
    <source>
        <dbReference type="EMBL" id="AEF84530.1"/>
    </source>
</evidence>
<feature type="transmembrane region" description="Helical" evidence="6">
    <location>
        <begin position="107"/>
        <end position="128"/>
    </location>
</feature>
<organism evidence="7 8">
    <name type="scientific">Treponema primitia (strain ATCC BAA-887 / DSM 12427 / ZAS-2)</name>
    <dbReference type="NCBI Taxonomy" id="545694"/>
    <lineage>
        <taxon>Bacteria</taxon>
        <taxon>Pseudomonadati</taxon>
        <taxon>Spirochaetota</taxon>
        <taxon>Spirochaetia</taxon>
        <taxon>Spirochaetales</taxon>
        <taxon>Treponemataceae</taxon>
        <taxon>Treponema</taxon>
    </lineage>
</organism>
<dbReference type="HOGENOM" id="CLU_031365_1_2_12"/>
<gene>
    <name evidence="7" type="ordered locus">TREPR_0434</name>
</gene>
<evidence type="ECO:0000256" key="6">
    <source>
        <dbReference type="SAM" id="Phobius"/>
    </source>
</evidence>
<reference evidence="8" key="1">
    <citation type="submission" date="2009-12" db="EMBL/GenBank/DDBJ databases">
        <title>Complete sequence of Treponema primitia strain ZAS-2.</title>
        <authorList>
            <person name="Tetu S.G."/>
            <person name="Matson E."/>
            <person name="Ren Q."/>
            <person name="Seshadri R."/>
            <person name="Elbourne L."/>
            <person name="Hassan K.A."/>
            <person name="Durkin A."/>
            <person name="Radune D."/>
            <person name="Mohamoud Y."/>
            <person name="Shay R."/>
            <person name="Jin S."/>
            <person name="Zhang X."/>
            <person name="Lucey K."/>
            <person name="Ballor N.R."/>
            <person name="Ottesen E."/>
            <person name="Rosenthal R."/>
            <person name="Allen A."/>
            <person name="Leadbetter J.R."/>
            <person name="Paulsen I.T."/>
        </authorList>
    </citation>
    <scope>NUCLEOTIDE SEQUENCE [LARGE SCALE GENOMIC DNA]</scope>
    <source>
        <strain evidence="8">ATCC BAA-887 / DSM 12427 / ZAS-2</strain>
    </source>
</reference>
<evidence type="ECO:0000256" key="4">
    <source>
        <dbReference type="ARBA" id="ARBA00022989"/>
    </source>
</evidence>
<feature type="transmembrane region" description="Helical" evidence="6">
    <location>
        <begin position="73"/>
        <end position="92"/>
    </location>
</feature>
<dbReference type="CDD" id="cd06581">
    <property type="entry name" value="TM_PBP1_LivM_like"/>
    <property type="match status" value="1"/>
</dbReference>
<feature type="transmembrane region" description="Helical" evidence="6">
    <location>
        <begin position="306"/>
        <end position="323"/>
    </location>
</feature>
<dbReference type="GO" id="GO:0015658">
    <property type="term" value="F:branched-chain amino acid transmembrane transporter activity"/>
    <property type="evidence" value="ECO:0007669"/>
    <property type="project" value="InterPro"/>
</dbReference>
<feature type="transmembrane region" description="Helical" evidence="6">
    <location>
        <begin position="181"/>
        <end position="202"/>
    </location>
</feature>
<evidence type="ECO:0000256" key="3">
    <source>
        <dbReference type="ARBA" id="ARBA00022692"/>
    </source>
</evidence>
<dbReference type="OrthoDB" id="9789927at2"/>
<dbReference type="eggNOG" id="COG4177">
    <property type="taxonomic scope" value="Bacteria"/>
</dbReference>
<accession>F5YM71</accession>
<feature type="transmembrane region" description="Helical" evidence="6">
    <location>
        <begin position="277"/>
        <end position="299"/>
    </location>
</feature>
<reference evidence="7 8" key="2">
    <citation type="journal article" date="2011" name="ISME J.">
        <title>RNA-seq reveals cooperative metabolic interactions between two termite-gut spirochete species in co-culture.</title>
        <authorList>
            <person name="Rosenthal A.Z."/>
            <person name="Matson E.G."/>
            <person name="Eldar A."/>
            <person name="Leadbetter J.R."/>
        </authorList>
    </citation>
    <scope>NUCLEOTIDE SEQUENCE [LARGE SCALE GENOMIC DNA]</scope>
    <source>
        <strain evidence="8">ATCC BAA-887 / DSM 12427 / ZAS-2</strain>
    </source>
</reference>
<dbReference type="KEGG" id="tpi:TREPR_0434"/>